<dbReference type="GO" id="GO:0000993">
    <property type="term" value="F:RNA polymerase II complex binding"/>
    <property type="evidence" value="ECO:0007669"/>
    <property type="project" value="TreeGrafter"/>
</dbReference>
<keyword evidence="5" id="KW-1185">Reference proteome</keyword>
<dbReference type="PANTHER" id="PTHR14027:SF2">
    <property type="entry name" value="RNA POLYMERASE-ASSOCIATED PROTEIN CTR9 HOMOLOG"/>
    <property type="match status" value="1"/>
</dbReference>
<gene>
    <name evidence="4" type="ORF">M896_070250</name>
</gene>
<dbReference type="Gene3D" id="1.25.40.10">
    <property type="entry name" value="Tetratricopeptide repeat domain"/>
    <property type="match status" value="2"/>
</dbReference>
<organism evidence="4 5">
    <name type="scientific">Ordospora colligata OC4</name>
    <dbReference type="NCBI Taxonomy" id="1354746"/>
    <lineage>
        <taxon>Eukaryota</taxon>
        <taxon>Fungi</taxon>
        <taxon>Fungi incertae sedis</taxon>
        <taxon>Microsporidia</taxon>
        <taxon>Ordosporidae</taxon>
        <taxon>Ordospora</taxon>
    </lineage>
</organism>
<feature type="coiled-coil region" evidence="3">
    <location>
        <begin position="640"/>
        <end position="677"/>
    </location>
</feature>
<dbReference type="InterPro" id="IPR031101">
    <property type="entry name" value="Ctr9"/>
</dbReference>
<dbReference type="SUPFAM" id="SSF48452">
    <property type="entry name" value="TPR-like"/>
    <property type="match status" value="1"/>
</dbReference>
<dbReference type="GO" id="GO:0016593">
    <property type="term" value="C:Cdc73/Paf1 complex"/>
    <property type="evidence" value="ECO:0007669"/>
    <property type="project" value="TreeGrafter"/>
</dbReference>
<keyword evidence="2" id="KW-0802">TPR repeat</keyword>
<evidence type="ECO:0000313" key="5">
    <source>
        <dbReference type="Proteomes" id="UP000031056"/>
    </source>
</evidence>
<dbReference type="OrthoDB" id="2190636at2759"/>
<evidence type="ECO:0000256" key="1">
    <source>
        <dbReference type="ARBA" id="ARBA00022737"/>
    </source>
</evidence>
<dbReference type="GO" id="GO:0006368">
    <property type="term" value="P:transcription elongation by RNA polymerase II"/>
    <property type="evidence" value="ECO:0007669"/>
    <property type="project" value="TreeGrafter"/>
</dbReference>
<dbReference type="GeneID" id="26261994"/>
<evidence type="ECO:0000313" key="4">
    <source>
        <dbReference type="EMBL" id="KHN69459.1"/>
    </source>
</evidence>
<evidence type="ECO:0000256" key="3">
    <source>
        <dbReference type="SAM" id="Coils"/>
    </source>
</evidence>
<dbReference type="STRING" id="1354746.A0A0B2UJN3"/>
<dbReference type="EMBL" id="JOKQ01000007">
    <property type="protein sequence ID" value="KHN69459.1"/>
    <property type="molecule type" value="Genomic_DNA"/>
</dbReference>
<evidence type="ECO:0000256" key="2">
    <source>
        <dbReference type="ARBA" id="ARBA00022803"/>
    </source>
</evidence>
<dbReference type="VEuPathDB" id="MicrosporidiaDB:M896_070250"/>
<sequence length="678" mass="77815">MIIKVPHGNGECFDFDTDNLPLGARFDRLLETLRSSDVQLMVHYAIAHGYKKHPKLAMKIIEQVIEKGMDTGRTSLLMLLACKLQAGADGIDVVQRIGGLESTTFDILKGFASLKRKSYDAALFLFRKAGFQLGVEICNYYTGNYLEAKKSMNKVIRGYCIVKEARDVKEICKATVLLESEGIRNALYRLNASDEYDDETNTDVMIRQAEELVEKGDFVKAKDLIDRIPRNAESLYLRGKIEHISGSTENAKRWYMESLECDKLFIKSEYNLQRILQQKMRDVSYPSKEFSDFKVYMQIKNGVNDVNLNGCSDEFRDVISAVLGGRRKTDVGLRRYMKLIGNCWIENFVVMNNIGYFMCRGIRPFDRHKENEEDGSDKFLVGSIGENCSTEQEGLVSEGVKYLEMALDVCPDQYREAIKYNIGYATEDKQMLRECTIKEAELVLSVAGDGIEHASEELELMGYHHMQRKEFKLAKKILQRMDTVYSSIALGNMCIRSFIKDNNESALENAMDAFSKGLRSYYCGNGVGICLALSGRYEEAAQIFREVVVDWKGGYVNLGNIMVCMKRYKEAMEAFLNVSSMRYSRRMLGMLCRVVDTIESYMACMNEGLSDIKGRLFELLVLEERLEEAEQLDVDDAELLNMYNRKKEEVKERGMDLKRKRNEINEYRKRRNASYNKE</sequence>
<keyword evidence="1" id="KW-0677">Repeat</keyword>
<proteinExistence type="predicted"/>
<dbReference type="InterPro" id="IPR011990">
    <property type="entry name" value="TPR-like_helical_dom_sf"/>
</dbReference>
<dbReference type="InParanoid" id="A0A0B2UJN3"/>
<reference evidence="4 5" key="1">
    <citation type="journal article" date="2014" name="MBio">
        <title>The Ordospora colligata genome; evolution of extreme reduction in microsporidia and host-to-parasite horizontal gene transfer.</title>
        <authorList>
            <person name="Pombert J.-F."/>
            <person name="Haag K.L."/>
            <person name="Beidas S."/>
            <person name="Ebert D."/>
            <person name="Keeling P.J."/>
        </authorList>
    </citation>
    <scope>NUCLEOTIDE SEQUENCE [LARGE SCALE GENOMIC DNA]</scope>
    <source>
        <strain evidence="4 5">OC4</strain>
    </source>
</reference>
<dbReference type="GO" id="GO:0006355">
    <property type="term" value="P:regulation of DNA-templated transcription"/>
    <property type="evidence" value="ECO:0007669"/>
    <property type="project" value="InterPro"/>
</dbReference>
<protein>
    <submittedName>
        <fullName evidence="4">Uncharacterized protein</fullName>
    </submittedName>
</protein>
<keyword evidence="3" id="KW-0175">Coiled coil</keyword>
<dbReference type="HOGENOM" id="CLU_404909_0_0_1"/>
<accession>A0A0B2UJN3</accession>
<dbReference type="RefSeq" id="XP_014563501.1">
    <property type="nucleotide sequence ID" value="XM_014708015.1"/>
</dbReference>
<comment type="caution">
    <text evidence="4">The sequence shown here is derived from an EMBL/GenBank/DDBJ whole genome shotgun (WGS) entry which is preliminary data.</text>
</comment>
<name>A0A0B2UJN3_9MICR</name>
<dbReference type="AlphaFoldDB" id="A0A0B2UJN3"/>
<dbReference type="PANTHER" id="PTHR14027">
    <property type="entry name" value="RNA POLYMERASE-ASSOCIATED PROTEIN CTR9"/>
    <property type="match status" value="1"/>
</dbReference>
<dbReference type="Proteomes" id="UP000031056">
    <property type="component" value="Unassembled WGS sequence"/>
</dbReference>